<reference evidence="1" key="1">
    <citation type="journal article" date="2023" name="Mol. Biol. Evol.">
        <title>Third-Generation Sequencing Reveals the Adaptive Role of the Epigenome in Three Deep-Sea Polychaetes.</title>
        <authorList>
            <person name="Perez M."/>
            <person name="Aroh O."/>
            <person name="Sun Y."/>
            <person name="Lan Y."/>
            <person name="Juniper S.K."/>
            <person name="Young C.R."/>
            <person name="Angers B."/>
            <person name="Qian P.Y."/>
        </authorList>
    </citation>
    <scope>NUCLEOTIDE SEQUENCE</scope>
    <source>
        <strain evidence="1">P08H-3</strain>
    </source>
</reference>
<sequence>MADSEEDTSWMLHLETALIDDDCDFSTIRALCKGRPVPDHIRAEVWQMDGTEDDALYEDFLGEGVAETEDVADNDGYADYYEDFPATHEILEYN</sequence>
<gene>
    <name evidence="1" type="ORF">LSH36_5g02008</name>
</gene>
<accession>A0AAD9KEZ6</accession>
<organism evidence="1 2">
    <name type="scientific">Paralvinella palmiformis</name>
    <dbReference type="NCBI Taxonomy" id="53620"/>
    <lineage>
        <taxon>Eukaryota</taxon>
        <taxon>Metazoa</taxon>
        <taxon>Spiralia</taxon>
        <taxon>Lophotrochozoa</taxon>
        <taxon>Annelida</taxon>
        <taxon>Polychaeta</taxon>
        <taxon>Sedentaria</taxon>
        <taxon>Canalipalpata</taxon>
        <taxon>Terebellida</taxon>
        <taxon>Terebelliformia</taxon>
        <taxon>Alvinellidae</taxon>
        <taxon>Paralvinella</taxon>
    </lineage>
</organism>
<name>A0AAD9KEZ6_9ANNE</name>
<dbReference type="Proteomes" id="UP001208570">
    <property type="component" value="Unassembled WGS sequence"/>
</dbReference>
<dbReference type="EMBL" id="JAODUP010000005">
    <property type="protein sequence ID" value="KAK2169964.1"/>
    <property type="molecule type" value="Genomic_DNA"/>
</dbReference>
<keyword evidence="2" id="KW-1185">Reference proteome</keyword>
<protein>
    <submittedName>
        <fullName evidence="1">Uncharacterized protein</fullName>
    </submittedName>
</protein>
<comment type="caution">
    <text evidence="1">The sequence shown here is derived from an EMBL/GenBank/DDBJ whole genome shotgun (WGS) entry which is preliminary data.</text>
</comment>
<dbReference type="AlphaFoldDB" id="A0AAD9KEZ6"/>
<evidence type="ECO:0000313" key="2">
    <source>
        <dbReference type="Proteomes" id="UP001208570"/>
    </source>
</evidence>
<proteinExistence type="predicted"/>
<evidence type="ECO:0000313" key="1">
    <source>
        <dbReference type="EMBL" id="KAK2169964.1"/>
    </source>
</evidence>